<dbReference type="OrthoDB" id="2629948at2"/>
<evidence type="ECO:0000256" key="2">
    <source>
        <dbReference type="SAM" id="Phobius"/>
    </source>
</evidence>
<keyword evidence="2" id="KW-0812">Transmembrane</keyword>
<feature type="transmembrane region" description="Helical" evidence="2">
    <location>
        <begin position="39"/>
        <end position="59"/>
    </location>
</feature>
<evidence type="ECO:0000313" key="4">
    <source>
        <dbReference type="Proteomes" id="UP000307943"/>
    </source>
</evidence>
<gene>
    <name evidence="3" type="ORF">FE784_05530</name>
</gene>
<name>A0A5C4TFJ5_9BACL</name>
<accession>A0A5C4TFJ5</accession>
<comment type="caution">
    <text evidence="3">The sequence shown here is derived from an EMBL/GenBank/DDBJ whole genome shotgun (WGS) entry which is preliminary data.</text>
</comment>
<protein>
    <submittedName>
        <fullName evidence="3">Uncharacterized protein</fullName>
    </submittedName>
</protein>
<keyword evidence="2" id="KW-0472">Membrane</keyword>
<evidence type="ECO:0000256" key="1">
    <source>
        <dbReference type="SAM" id="MobiDB-lite"/>
    </source>
</evidence>
<keyword evidence="4" id="KW-1185">Reference proteome</keyword>
<evidence type="ECO:0000313" key="3">
    <source>
        <dbReference type="EMBL" id="TNJ67416.1"/>
    </source>
</evidence>
<dbReference type="Proteomes" id="UP000307943">
    <property type="component" value="Unassembled WGS sequence"/>
</dbReference>
<feature type="region of interest" description="Disordered" evidence="1">
    <location>
        <begin position="1"/>
        <end position="24"/>
    </location>
</feature>
<dbReference type="RefSeq" id="WP_139601129.1">
    <property type="nucleotide sequence ID" value="NZ_VDCQ01000005.1"/>
</dbReference>
<dbReference type="EMBL" id="VDCQ01000005">
    <property type="protein sequence ID" value="TNJ67416.1"/>
    <property type="molecule type" value="Genomic_DNA"/>
</dbReference>
<organism evidence="3 4">
    <name type="scientific">Paenibacillus hemerocallicola</name>
    <dbReference type="NCBI Taxonomy" id="1172614"/>
    <lineage>
        <taxon>Bacteria</taxon>
        <taxon>Bacillati</taxon>
        <taxon>Bacillota</taxon>
        <taxon>Bacilli</taxon>
        <taxon>Bacillales</taxon>
        <taxon>Paenibacillaceae</taxon>
        <taxon>Paenibacillus</taxon>
    </lineage>
</organism>
<dbReference type="AlphaFoldDB" id="A0A5C4TFJ5"/>
<sequence>MEKADYSENTTQKPPSEEDMRLPPRRVIHSSDNAKATRIFHASLVVLLILLTMGIIFWYQVYGEA</sequence>
<proteinExistence type="predicted"/>
<keyword evidence="2" id="KW-1133">Transmembrane helix</keyword>
<reference evidence="3 4" key="1">
    <citation type="submission" date="2019-05" db="EMBL/GenBank/DDBJ databases">
        <title>We sequenced the genome of Paenibacillus hemerocallicola KCTC 33185 for further insight into its adaptation and study the phylogeny of Paenibacillus.</title>
        <authorList>
            <person name="Narsing Rao M.P."/>
        </authorList>
    </citation>
    <scope>NUCLEOTIDE SEQUENCE [LARGE SCALE GENOMIC DNA]</scope>
    <source>
        <strain evidence="3 4">KCTC 33185</strain>
    </source>
</reference>